<name>L7W1K9_9BACT</name>
<dbReference type="Gene3D" id="2.60.40.10">
    <property type="entry name" value="Immunoglobulins"/>
    <property type="match status" value="1"/>
</dbReference>
<accession>L7W1K9</accession>
<keyword evidence="3" id="KW-0732">Signal</keyword>
<evidence type="ECO:0000256" key="2">
    <source>
        <dbReference type="ARBA" id="ARBA00022525"/>
    </source>
</evidence>
<dbReference type="InterPro" id="IPR033764">
    <property type="entry name" value="Sdr_B"/>
</dbReference>
<dbReference type="InterPro" id="IPR009030">
    <property type="entry name" value="Growth_fac_rcpt_cys_sf"/>
</dbReference>
<evidence type="ECO:0000256" key="1">
    <source>
        <dbReference type="ARBA" id="ARBA00004613"/>
    </source>
</evidence>
<dbReference type="Pfam" id="PF17210">
    <property type="entry name" value="SdrD_B"/>
    <property type="match status" value="1"/>
</dbReference>
<dbReference type="SUPFAM" id="SSF117074">
    <property type="entry name" value="Hypothetical protein PA1324"/>
    <property type="match status" value="1"/>
</dbReference>
<feature type="domain" description="SD-repeat containing protein B" evidence="4">
    <location>
        <begin position="621"/>
        <end position="692"/>
    </location>
</feature>
<evidence type="ECO:0000259" key="4">
    <source>
        <dbReference type="Pfam" id="PF17210"/>
    </source>
</evidence>
<protein>
    <submittedName>
        <fullName evidence="5">Rhs family protein</fullName>
    </submittedName>
</protein>
<dbReference type="PANTHER" id="PTHR34859:SF2">
    <property type="entry name" value="LYSM DOMAIN-CONTAINING PROTEIN"/>
    <property type="match status" value="1"/>
</dbReference>
<sequence>MKQTLSTIQMIWGFLGSQECRIWLRLTLKPLTVLATVALVLWLGAWFDARLAHAETQDLACPAGTEQNGQLCYPLCEAGFTGDGPVCYKNCPTGYTDDGAFCRKDAHIFAKASYGRGGGTGLICATNQEAQGGLCYPKCIASHYGVGPVCWQRCPAGYADHGATCFRHIFDFFGKNTYGRGAGGPVSVCPAGLERNGALCYPRCAAGFVGNGPVCFQRCPAGYKDDGALCRKDAIIVAKASYGRGAGEALNFIPVADSFQISTPKDTPVTFQMLITDLNDDVTNGGDVTVVQPFQHGAASADKLYTPDPGFEGTDFRVWKWSDGKHESNLAIVTILVGNVAPNSAPVALDRTLTVTEDTPITITVTCTDANQDQLSYELVDKPQHGAYRWLPPNTVVYTPTADFVGTDAFTFRSHDGRDFSNLSTITLNVTAVNDAPLALAQTISTTRNNNAALTLFATDAESTPISYTVISSPTHGTLSGAAPDLVYTPQPNFIGDDNFQFRANDPQGAASVATISITVLPTNTAPLADSFMLTTTQESAVAINLTASDADGDELTYTVVSSPTHGTLTGAATDWIYTPDANFTGTESLAFKAHDGQADSTVATVAINVVAAPAEASLVGLVFEDSNGNGQPDADETGVSGLQVTLTPATGRAGADLTTLTEAGGGWRIDGAAFGQYTVRIASANGIQIATPVAMTITLAQRGIQQSQPAAVKVTSRALFLPLIQQ</sequence>
<reference evidence="5" key="1">
    <citation type="submission" date="2012-09" db="EMBL/GenBank/DDBJ databases">
        <title>Metagenomic Characterization of a Microbial Community in Wastewater Detects High Levels of Antibiotic Resistance.</title>
        <authorList>
            <person name="Abrams M."/>
            <person name="Caldwell A."/>
            <person name="Vandaei E."/>
            <person name="Lee W."/>
            <person name="Perrott J."/>
            <person name="Khan S.Y."/>
            <person name="Ta J."/>
            <person name="Romero D."/>
            <person name="Nguyen V."/>
            <person name="Pourmand N."/>
            <person name="Ouverney C.C."/>
        </authorList>
    </citation>
    <scope>NUCLEOTIDE SEQUENCE</scope>
</reference>
<dbReference type="GO" id="GO:0005576">
    <property type="term" value="C:extracellular region"/>
    <property type="evidence" value="ECO:0007669"/>
    <property type="project" value="UniProtKB-SubCell"/>
</dbReference>
<dbReference type="Pfam" id="PF17963">
    <property type="entry name" value="Big_9"/>
    <property type="match status" value="4"/>
</dbReference>
<dbReference type="SUPFAM" id="SSF57184">
    <property type="entry name" value="Growth factor receptor domain"/>
    <property type="match status" value="1"/>
</dbReference>
<comment type="subcellular location">
    <subcellularLocation>
        <location evidence="1">Secreted</location>
    </subcellularLocation>
</comment>
<evidence type="ECO:0000256" key="3">
    <source>
        <dbReference type="ARBA" id="ARBA00022729"/>
    </source>
</evidence>
<dbReference type="PANTHER" id="PTHR34859">
    <property type="entry name" value="UNNAMED PRODUCT"/>
    <property type="match status" value="1"/>
</dbReference>
<dbReference type="Gene3D" id="2.60.40.2810">
    <property type="match status" value="3"/>
</dbReference>
<keyword evidence="2" id="KW-0964">Secreted</keyword>
<dbReference type="NCBIfam" id="NF012211">
    <property type="entry name" value="tand_rpt_95"/>
    <property type="match status" value="3"/>
</dbReference>
<evidence type="ECO:0000313" key="5">
    <source>
        <dbReference type="EMBL" id="AGC72455.1"/>
    </source>
</evidence>
<dbReference type="InterPro" id="IPR013783">
    <property type="entry name" value="Ig-like_fold"/>
</dbReference>
<dbReference type="EMBL" id="JX649902">
    <property type="protein sequence ID" value="AGC72455.1"/>
    <property type="molecule type" value="Genomic_DNA"/>
</dbReference>
<dbReference type="AlphaFoldDB" id="L7W1K9"/>
<organism evidence="5">
    <name type="scientific">uncultured bacterium A1Q1_fos_493</name>
    <dbReference type="NCBI Taxonomy" id="1256577"/>
    <lineage>
        <taxon>Bacteria</taxon>
        <taxon>environmental samples</taxon>
    </lineage>
</organism>
<proteinExistence type="predicted"/>